<evidence type="ECO:0000256" key="1">
    <source>
        <dbReference type="SAM" id="MobiDB-lite"/>
    </source>
</evidence>
<gene>
    <name evidence="2" type="ORF">IV433_01405</name>
</gene>
<accession>A0ABS0DZ40</accession>
<evidence type="ECO:0000313" key="2">
    <source>
        <dbReference type="EMBL" id="MBF7978061.1"/>
    </source>
</evidence>
<name>A0ABS0DZ40_9GAMM</name>
<feature type="compositionally biased region" description="Polar residues" evidence="1">
    <location>
        <begin position="156"/>
        <end position="169"/>
    </location>
</feature>
<reference evidence="2 3" key="1">
    <citation type="submission" date="2020-11" db="EMBL/GenBank/DDBJ databases">
        <title>Taxonomic investigation of Rahnella strains.</title>
        <authorList>
            <person name="Lee S.D."/>
        </authorList>
    </citation>
    <scope>NUCLEOTIDE SEQUENCE [LARGE SCALE GENOMIC DNA]</scope>
    <source>
        <strain evidence="2 3">SAP-17</strain>
    </source>
</reference>
<feature type="region of interest" description="Disordered" evidence="1">
    <location>
        <begin position="12"/>
        <end position="44"/>
    </location>
</feature>
<protein>
    <submittedName>
        <fullName evidence="2">Uncharacterized protein</fullName>
    </submittedName>
</protein>
<dbReference type="Proteomes" id="UP000636811">
    <property type="component" value="Unassembled WGS sequence"/>
</dbReference>
<sequence>MQEAAVNWRLKNKIQSRGRRPTPQNLGLAAQTGPKGALTRAPSGHPRFLTARYRSLAIFQRLRKMPQNPAAARFLPVGLQTARKNTRFSTSPFSVIFESGQRLFSSQPRHDIHNFEKQRSLKIDSFKVEMARSEILLTEGSRPQGSKPSRKEPRSGNISRHTQEEQNMSVVPAVARVGKKRGRSKREALSSLFGGFGAAR</sequence>
<evidence type="ECO:0000313" key="3">
    <source>
        <dbReference type="Proteomes" id="UP000636811"/>
    </source>
</evidence>
<comment type="caution">
    <text evidence="2">The sequence shown here is derived from an EMBL/GenBank/DDBJ whole genome shotgun (WGS) entry which is preliminary data.</text>
</comment>
<organism evidence="2 3">
    <name type="scientific">Rahnella laticis</name>
    <dbReference type="NCBI Taxonomy" id="2787622"/>
    <lineage>
        <taxon>Bacteria</taxon>
        <taxon>Pseudomonadati</taxon>
        <taxon>Pseudomonadota</taxon>
        <taxon>Gammaproteobacteria</taxon>
        <taxon>Enterobacterales</taxon>
        <taxon>Yersiniaceae</taxon>
        <taxon>Rahnella</taxon>
    </lineage>
</organism>
<dbReference type="EMBL" id="JADOBI010000001">
    <property type="protein sequence ID" value="MBF7978061.1"/>
    <property type="molecule type" value="Genomic_DNA"/>
</dbReference>
<keyword evidence="3" id="KW-1185">Reference proteome</keyword>
<proteinExistence type="predicted"/>
<feature type="region of interest" description="Disordered" evidence="1">
    <location>
        <begin position="135"/>
        <end position="200"/>
    </location>
</feature>
<dbReference type="RefSeq" id="WP_195812744.1">
    <property type="nucleotide sequence ID" value="NZ_JADOBI010000001.1"/>
</dbReference>